<keyword evidence="6 8" id="KW-0408">Iron</keyword>
<dbReference type="GO" id="GO:0016705">
    <property type="term" value="F:oxidoreductase activity, acting on paired donors, with incorporation or reduction of molecular oxygen"/>
    <property type="evidence" value="ECO:0007669"/>
    <property type="project" value="InterPro"/>
</dbReference>
<keyword evidence="4 8" id="KW-0479">Metal-binding</keyword>
<dbReference type="EMBL" id="VDCV01000015">
    <property type="protein sequence ID" value="KAB5525066.1"/>
    <property type="molecule type" value="Genomic_DNA"/>
</dbReference>
<comment type="caution">
    <text evidence="10">The sequence shown here is derived from an EMBL/GenBank/DDBJ whole genome shotgun (WGS) entry which is preliminary data.</text>
</comment>
<dbReference type="Proteomes" id="UP000326939">
    <property type="component" value="Chromosome 15"/>
</dbReference>
<dbReference type="Gene3D" id="1.10.630.10">
    <property type="entry name" value="Cytochrome P450"/>
    <property type="match status" value="1"/>
</dbReference>
<dbReference type="CDD" id="cd11064">
    <property type="entry name" value="CYP86A"/>
    <property type="match status" value="1"/>
</dbReference>
<dbReference type="GO" id="GO:0020037">
    <property type="term" value="F:heme binding"/>
    <property type="evidence" value="ECO:0007669"/>
    <property type="project" value="InterPro"/>
</dbReference>
<dbReference type="SUPFAM" id="SSF48264">
    <property type="entry name" value="Cytochrome P450"/>
    <property type="match status" value="1"/>
</dbReference>
<dbReference type="InterPro" id="IPR036396">
    <property type="entry name" value="Cyt_P450_sf"/>
</dbReference>
<evidence type="ECO:0000256" key="7">
    <source>
        <dbReference type="ARBA" id="ARBA00023033"/>
    </source>
</evidence>
<keyword evidence="7 9" id="KW-0503">Monooxygenase</keyword>
<dbReference type="GO" id="GO:0004497">
    <property type="term" value="F:monooxygenase activity"/>
    <property type="evidence" value="ECO:0007669"/>
    <property type="project" value="UniProtKB-KW"/>
</dbReference>
<dbReference type="GO" id="GO:0006629">
    <property type="term" value="P:lipid metabolic process"/>
    <property type="evidence" value="ECO:0007669"/>
    <property type="project" value="UniProtKB-ARBA"/>
</dbReference>
<accession>A0A5N5K298</accession>
<dbReference type="PROSITE" id="PS00086">
    <property type="entry name" value="CYTOCHROME_P450"/>
    <property type="match status" value="1"/>
</dbReference>
<keyword evidence="11" id="KW-1185">Reference proteome</keyword>
<proteinExistence type="inferred from homology"/>
<evidence type="ECO:0000256" key="3">
    <source>
        <dbReference type="ARBA" id="ARBA00022617"/>
    </source>
</evidence>
<keyword evidence="3 8" id="KW-0349">Heme</keyword>
<comment type="cofactor">
    <cofactor evidence="1 8">
        <name>heme</name>
        <dbReference type="ChEBI" id="CHEBI:30413"/>
    </cofactor>
</comment>
<evidence type="ECO:0000256" key="1">
    <source>
        <dbReference type="ARBA" id="ARBA00001971"/>
    </source>
</evidence>
<evidence type="ECO:0000313" key="10">
    <source>
        <dbReference type="EMBL" id="KAB5525066.1"/>
    </source>
</evidence>
<evidence type="ECO:0000256" key="4">
    <source>
        <dbReference type="ARBA" id="ARBA00022723"/>
    </source>
</evidence>
<evidence type="ECO:0000256" key="8">
    <source>
        <dbReference type="PIRSR" id="PIRSR602401-1"/>
    </source>
</evidence>
<reference evidence="11" key="1">
    <citation type="journal article" date="2019" name="Gigascience">
        <title>De novo genome assembly of the endangered Acer yangbiense, a plant species with extremely small populations endemic to Yunnan Province, China.</title>
        <authorList>
            <person name="Yang J."/>
            <person name="Wariss H.M."/>
            <person name="Tao L."/>
            <person name="Zhang R."/>
            <person name="Yun Q."/>
            <person name="Hollingsworth P."/>
            <person name="Dao Z."/>
            <person name="Luo G."/>
            <person name="Guo H."/>
            <person name="Ma Y."/>
            <person name="Sun W."/>
        </authorList>
    </citation>
    <scope>NUCLEOTIDE SEQUENCE [LARGE SCALE GENOMIC DNA]</scope>
    <source>
        <strain evidence="11">cv. br00</strain>
    </source>
</reference>
<dbReference type="InterPro" id="IPR001128">
    <property type="entry name" value="Cyt_P450"/>
</dbReference>
<keyword evidence="5 9" id="KW-0560">Oxidoreductase</keyword>
<feature type="binding site" description="axial binding residue" evidence="8">
    <location>
        <position position="455"/>
    </location>
    <ligand>
        <name>heme</name>
        <dbReference type="ChEBI" id="CHEBI:30413"/>
    </ligand>
    <ligandPart>
        <name>Fe</name>
        <dbReference type="ChEBI" id="CHEBI:18248"/>
    </ligandPart>
</feature>
<protein>
    <recommendedName>
        <fullName evidence="12">Cytochrome P450</fullName>
    </recommendedName>
</protein>
<evidence type="ECO:0000256" key="5">
    <source>
        <dbReference type="ARBA" id="ARBA00023002"/>
    </source>
</evidence>
<comment type="similarity">
    <text evidence="2 9">Belongs to the cytochrome P450 family.</text>
</comment>
<gene>
    <name evidence="10" type="ORF">DKX38_022815</name>
</gene>
<dbReference type="PRINTS" id="PR00463">
    <property type="entry name" value="EP450I"/>
</dbReference>
<evidence type="ECO:0000313" key="11">
    <source>
        <dbReference type="Proteomes" id="UP000326939"/>
    </source>
</evidence>
<sequence>MLRLAFLFIIFLWLSFRWWRDRSSVIINWPVVGMLPGLFLNSSRIHEFLTYVLQQCGGTFAFKGPWFGSLDFLVTSNPANVHHILRKKVFNYHKGFEFKEIFAEIFGDGIFCADGDRWKTQRRTIHSFIKDSKFEEAVERIIQRKVSQGIFVILEHFSEQREEVDMQDVLKRFVFDFVCLLMLGFDPNSLSIDFPQVPYKQAYYDMEEVLLQRHVKPQWFWKLQKWLQIGEERKMKISSEIFDRLLYQCISRKKELLNRSKTPMHRDDFDFLTFMLVEDNNQEEREMSAFKKSEKYARDMAFNLLSAGSETVSSGLTWFLWLVATHPLIEKSILEEMKTNLNGEGDGDGKGRHFSFEELSKLNYLHAAMCESLRLYPPVPFEHTVSVGSDTLPSGHQIGKNTRVIYSPYSMGRMEEIWGADCLEFKPERWISNKGELGDVSPYRFTAFNAGPRACIGKELAMVEMKAVGAAVIWNYSLQVVENHPILPSNSIVLHMKHGLKVRVLKRYHL</sequence>
<dbReference type="Pfam" id="PF00067">
    <property type="entry name" value="p450"/>
    <property type="match status" value="1"/>
</dbReference>
<dbReference type="InterPro" id="IPR002401">
    <property type="entry name" value="Cyt_P450_E_grp-I"/>
</dbReference>
<evidence type="ECO:0000256" key="9">
    <source>
        <dbReference type="RuleBase" id="RU000461"/>
    </source>
</evidence>
<dbReference type="InterPro" id="IPR017972">
    <property type="entry name" value="Cyt_P450_CS"/>
</dbReference>
<name>A0A5N5K298_9ROSI</name>
<dbReference type="GO" id="GO:0005506">
    <property type="term" value="F:iron ion binding"/>
    <property type="evidence" value="ECO:0007669"/>
    <property type="project" value="InterPro"/>
</dbReference>
<dbReference type="AlphaFoldDB" id="A0A5N5K298"/>
<dbReference type="PANTHER" id="PTHR24296">
    <property type="entry name" value="CYTOCHROME P450"/>
    <property type="match status" value="1"/>
</dbReference>
<evidence type="ECO:0008006" key="12">
    <source>
        <dbReference type="Google" id="ProtNLM"/>
    </source>
</evidence>
<dbReference type="PRINTS" id="PR00385">
    <property type="entry name" value="P450"/>
</dbReference>
<evidence type="ECO:0000256" key="2">
    <source>
        <dbReference type="ARBA" id="ARBA00010617"/>
    </source>
</evidence>
<evidence type="ECO:0000256" key="6">
    <source>
        <dbReference type="ARBA" id="ARBA00023004"/>
    </source>
</evidence>
<organism evidence="10 11">
    <name type="scientific">Salix brachista</name>
    <dbReference type="NCBI Taxonomy" id="2182728"/>
    <lineage>
        <taxon>Eukaryota</taxon>
        <taxon>Viridiplantae</taxon>
        <taxon>Streptophyta</taxon>
        <taxon>Embryophyta</taxon>
        <taxon>Tracheophyta</taxon>
        <taxon>Spermatophyta</taxon>
        <taxon>Magnoliopsida</taxon>
        <taxon>eudicotyledons</taxon>
        <taxon>Gunneridae</taxon>
        <taxon>Pentapetalae</taxon>
        <taxon>rosids</taxon>
        <taxon>fabids</taxon>
        <taxon>Malpighiales</taxon>
        <taxon>Salicaceae</taxon>
        <taxon>Saliceae</taxon>
        <taxon>Salix</taxon>
    </lineage>
</organism>